<evidence type="ECO:0000256" key="1">
    <source>
        <dbReference type="SAM" id="MobiDB-lite"/>
    </source>
</evidence>
<feature type="compositionally biased region" description="Basic and acidic residues" evidence="1">
    <location>
        <begin position="25"/>
        <end position="52"/>
    </location>
</feature>
<sequence>MLIRAILIALAAGLALMAMRRLADGARRARQTVRRDPRSGRGRELPVLRQDPRTGVYRPSDEG</sequence>
<feature type="region of interest" description="Disordered" evidence="1">
    <location>
        <begin position="25"/>
        <end position="63"/>
    </location>
</feature>
<proteinExistence type="predicted"/>
<keyword evidence="3" id="KW-1185">Reference proteome</keyword>
<dbReference type="RefSeq" id="WP_213163327.1">
    <property type="nucleotide sequence ID" value="NZ_CP058214.1"/>
</dbReference>
<evidence type="ECO:0000313" key="3">
    <source>
        <dbReference type="Proteomes" id="UP000593594"/>
    </source>
</evidence>
<name>A0A7S8C2C6_9HYPH</name>
<organism evidence="2 3">
    <name type="scientific">Kaustia mangrovi</name>
    <dbReference type="NCBI Taxonomy" id="2593653"/>
    <lineage>
        <taxon>Bacteria</taxon>
        <taxon>Pseudomonadati</taxon>
        <taxon>Pseudomonadota</taxon>
        <taxon>Alphaproteobacteria</taxon>
        <taxon>Hyphomicrobiales</taxon>
        <taxon>Parvibaculaceae</taxon>
        <taxon>Kaustia</taxon>
    </lineage>
</organism>
<dbReference type="KEGG" id="kmn:HW532_04865"/>
<dbReference type="Proteomes" id="UP000593594">
    <property type="component" value="Chromosome"/>
</dbReference>
<gene>
    <name evidence="2" type="ORF">HW532_04865</name>
</gene>
<accession>A0A7S8C2C6</accession>
<dbReference type="AlphaFoldDB" id="A0A7S8C2C6"/>
<protein>
    <submittedName>
        <fullName evidence="2">Uncharacterized protein</fullName>
    </submittedName>
</protein>
<dbReference type="EMBL" id="CP058214">
    <property type="protein sequence ID" value="QPC42096.1"/>
    <property type="molecule type" value="Genomic_DNA"/>
</dbReference>
<reference evidence="2 3" key="1">
    <citation type="submission" date="2020-06" db="EMBL/GenBank/DDBJ databases">
        <title>Genome sequence of 2 isolates from Red Sea Mangroves.</title>
        <authorList>
            <person name="Sefrji F."/>
            <person name="Michoud G."/>
            <person name="Merlino G."/>
            <person name="Daffonchio D."/>
        </authorList>
    </citation>
    <scope>NUCLEOTIDE SEQUENCE [LARGE SCALE GENOMIC DNA]</scope>
    <source>
        <strain evidence="2 3">R1DC25</strain>
    </source>
</reference>
<evidence type="ECO:0000313" key="2">
    <source>
        <dbReference type="EMBL" id="QPC42096.1"/>
    </source>
</evidence>